<comment type="caution">
    <text evidence="1">The sequence shown here is derived from an EMBL/GenBank/DDBJ whole genome shotgun (WGS) entry which is preliminary data.</text>
</comment>
<organism evidence="1 2">
    <name type="scientific">Massilia horti</name>
    <dbReference type="NCBI Taxonomy" id="2562153"/>
    <lineage>
        <taxon>Bacteria</taxon>
        <taxon>Pseudomonadati</taxon>
        <taxon>Pseudomonadota</taxon>
        <taxon>Betaproteobacteria</taxon>
        <taxon>Burkholderiales</taxon>
        <taxon>Oxalobacteraceae</taxon>
        <taxon>Telluria group</taxon>
        <taxon>Massilia</taxon>
    </lineage>
</organism>
<dbReference type="Pfam" id="PF14107">
    <property type="entry name" value="DUF4280"/>
    <property type="match status" value="1"/>
</dbReference>
<dbReference type="AlphaFoldDB" id="A0A4Y9T2E3"/>
<dbReference type="OrthoDB" id="4825649at2"/>
<keyword evidence="2" id="KW-1185">Reference proteome</keyword>
<evidence type="ECO:0000313" key="1">
    <source>
        <dbReference type="EMBL" id="TFW33898.1"/>
    </source>
</evidence>
<sequence length="112" mass="11625">MALHVCAGATLKCSLGLTPSTMVILPLHRMLTNGKPAANIGDHVPLLNILPFGVCQLTRLPCVPATPAPWVVGAPNAIVDNLPLLNDSSILNCMLGGIVEVVRAGQSTELVP</sequence>
<accession>A0A4Y9T2E3</accession>
<dbReference type="InterPro" id="IPR025460">
    <property type="entry name" value="DUF4280"/>
</dbReference>
<dbReference type="RefSeq" id="WP_135188712.1">
    <property type="nucleotide sequence ID" value="NZ_SPUM01000033.1"/>
</dbReference>
<name>A0A4Y9T2E3_9BURK</name>
<evidence type="ECO:0000313" key="2">
    <source>
        <dbReference type="Proteomes" id="UP000297258"/>
    </source>
</evidence>
<proteinExistence type="predicted"/>
<protein>
    <submittedName>
        <fullName evidence="1">DUF4280 domain-containing protein</fullName>
    </submittedName>
</protein>
<dbReference type="Proteomes" id="UP000297258">
    <property type="component" value="Unassembled WGS sequence"/>
</dbReference>
<dbReference type="EMBL" id="SPUM01000033">
    <property type="protein sequence ID" value="TFW33898.1"/>
    <property type="molecule type" value="Genomic_DNA"/>
</dbReference>
<reference evidence="1 2" key="1">
    <citation type="submission" date="2019-03" db="EMBL/GenBank/DDBJ databases">
        <title>Draft genome of Massilia hortus sp. nov., a novel bacterial species of the Oxalobacteraceae family.</title>
        <authorList>
            <person name="Peta V."/>
            <person name="Raths R."/>
            <person name="Bucking H."/>
        </authorList>
    </citation>
    <scope>NUCLEOTIDE SEQUENCE [LARGE SCALE GENOMIC DNA]</scope>
    <source>
        <strain evidence="1 2">ONC3</strain>
    </source>
</reference>
<gene>
    <name evidence="1" type="ORF">E4O92_05295</name>
</gene>